<dbReference type="Pfam" id="PF03732">
    <property type="entry name" value="Retrotrans_gag"/>
    <property type="match status" value="1"/>
</dbReference>
<dbReference type="SUPFAM" id="SSF50630">
    <property type="entry name" value="Acid proteases"/>
    <property type="match status" value="1"/>
</dbReference>
<sequence>AEAWMKKFEGKCRFLGVPDELKTSLAVQWFDGRAEAWWNSVETSLMTGMETDWNRFKQIFLDHFFPKELRNRKRREFSQLVQGDEKVMKYLEKFQELGRYAPKVMNDEEEKIQKFYDGLSGKIRVHLTGLRNPTFAEVVNFAIEVEEELDKRVDVVTKKRSFEGYRVEQMGKRQFSSRFEHLPKNATRAPPPNKTICVKCHKAHQGICRLGQPLICFYCGKEGHYARNCLAKKAREAEMSKEKDVPRGKARVFTISQDEATTSTDLISGTIDVNGIPAYTLFDTGATDSFVSKSFAKTLRIEPERISFTVTTAGGMKLGSKFIYMDCEVMVGRHKLSADLKELPMNDFDVILGLEWLSKHGASIKCREKQICFNEFEEQPIDFRLECNEKDRFTPGDRKTGYLLFITSASEDSTCKMKEEIPVVREFLDVFPEDLPGQPPVRDVELEIELLSGTKPISKSPYRMSPKEIRELKVQVQELLDKGYIRPSASPWGAPALFVKKKD</sequence>
<dbReference type="InterPro" id="IPR043502">
    <property type="entry name" value="DNA/RNA_pol_sf"/>
</dbReference>
<organism evidence="3 4">
    <name type="scientific">Genlisea aurea</name>
    <dbReference type="NCBI Taxonomy" id="192259"/>
    <lineage>
        <taxon>Eukaryota</taxon>
        <taxon>Viridiplantae</taxon>
        <taxon>Streptophyta</taxon>
        <taxon>Embryophyta</taxon>
        <taxon>Tracheophyta</taxon>
        <taxon>Spermatophyta</taxon>
        <taxon>Magnoliopsida</taxon>
        <taxon>eudicotyledons</taxon>
        <taxon>Gunneridae</taxon>
        <taxon>Pentapetalae</taxon>
        <taxon>asterids</taxon>
        <taxon>lamiids</taxon>
        <taxon>Lamiales</taxon>
        <taxon>Lentibulariaceae</taxon>
        <taxon>Genlisea</taxon>
    </lineage>
</organism>
<name>S8E5K8_9LAMI</name>
<evidence type="ECO:0000259" key="2">
    <source>
        <dbReference type="PROSITE" id="PS50158"/>
    </source>
</evidence>
<feature type="non-terminal residue" evidence="3">
    <location>
        <position position="503"/>
    </location>
</feature>
<dbReference type="GO" id="GO:0003676">
    <property type="term" value="F:nucleic acid binding"/>
    <property type="evidence" value="ECO:0007669"/>
    <property type="project" value="InterPro"/>
</dbReference>
<evidence type="ECO:0000256" key="1">
    <source>
        <dbReference type="PROSITE-ProRule" id="PRU00047"/>
    </source>
</evidence>
<dbReference type="Pfam" id="PF08284">
    <property type="entry name" value="RVP_2"/>
    <property type="match status" value="1"/>
</dbReference>
<feature type="domain" description="CCHC-type" evidence="2">
    <location>
        <begin position="216"/>
        <end position="229"/>
    </location>
</feature>
<dbReference type="AlphaFoldDB" id="S8E5K8"/>
<dbReference type="Gene3D" id="3.10.10.10">
    <property type="entry name" value="HIV Type 1 Reverse Transcriptase, subunit A, domain 1"/>
    <property type="match status" value="1"/>
</dbReference>
<protein>
    <recommendedName>
        <fullName evidence="2">CCHC-type domain-containing protein</fullName>
    </recommendedName>
</protein>
<evidence type="ECO:0000313" key="4">
    <source>
        <dbReference type="Proteomes" id="UP000015453"/>
    </source>
</evidence>
<dbReference type="Gene3D" id="4.10.60.10">
    <property type="entry name" value="Zinc finger, CCHC-type"/>
    <property type="match status" value="1"/>
</dbReference>
<dbReference type="SUPFAM" id="SSF56672">
    <property type="entry name" value="DNA/RNA polymerases"/>
    <property type="match status" value="1"/>
</dbReference>
<feature type="non-terminal residue" evidence="3">
    <location>
        <position position="1"/>
    </location>
</feature>
<dbReference type="PANTHER" id="PTHR15503:SF45">
    <property type="entry name" value="RNA-DIRECTED DNA POLYMERASE HOMOLOG"/>
    <property type="match status" value="1"/>
</dbReference>
<dbReference type="Pfam" id="PF00098">
    <property type="entry name" value="zf-CCHC"/>
    <property type="match status" value="1"/>
</dbReference>
<keyword evidence="1" id="KW-0862">Zinc</keyword>
<dbReference type="Gene3D" id="2.40.70.10">
    <property type="entry name" value="Acid Proteases"/>
    <property type="match status" value="1"/>
</dbReference>
<dbReference type="GO" id="GO:0008270">
    <property type="term" value="F:zinc ion binding"/>
    <property type="evidence" value="ECO:0007669"/>
    <property type="project" value="UniProtKB-KW"/>
</dbReference>
<dbReference type="InterPro" id="IPR036875">
    <property type="entry name" value="Znf_CCHC_sf"/>
</dbReference>
<gene>
    <name evidence="3" type="ORF">M569_07127</name>
</gene>
<dbReference type="Proteomes" id="UP000015453">
    <property type="component" value="Unassembled WGS sequence"/>
</dbReference>
<dbReference type="CDD" id="cd00303">
    <property type="entry name" value="retropepsin_like"/>
    <property type="match status" value="1"/>
</dbReference>
<dbReference type="PANTHER" id="PTHR15503">
    <property type="entry name" value="LDOC1 RELATED"/>
    <property type="match status" value="1"/>
</dbReference>
<dbReference type="InterPro" id="IPR032567">
    <property type="entry name" value="RTL1-rel"/>
</dbReference>
<dbReference type="SMART" id="SM00343">
    <property type="entry name" value="ZnF_C2HC"/>
    <property type="match status" value="1"/>
</dbReference>
<keyword evidence="1" id="KW-0479">Metal-binding</keyword>
<evidence type="ECO:0000313" key="3">
    <source>
        <dbReference type="EMBL" id="EPS67647.1"/>
    </source>
</evidence>
<keyword evidence="4" id="KW-1185">Reference proteome</keyword>
<dbReference type="InterPro" id="IPR005162">
    <property type="entry name" value="Retrotrans_gag_dom"/>
</dbReference>
<dbReference type="InterPro" id="IPR001878">
    <property type="entry name" value="Znf_CCHC"/>
</dbReference>
<reference evidence="3 4" key="1">
    <citation type="journal article" date="2013" name="BMC Genomics">
        <title>The miniature genome of a carnivorous plant Genlisea aurea contains a low number of genes and short non-coding sequences.</title>
        <authorList>
            <person name="Leushkin E.V."/>
            <person name="Sutormin R.A."/>
            <person name="Nabieva E.R."/>
            <person name="Penin A.A."/>
            <person name="Kondrashov A.S."/>
            <person name="Logacheva M.D."/>
        </authorList>
    </citation>
    <scope>NUCLEOTIDE SEQUENCE [LARGE SCALE GENOMIC DNA]</scope>
</reference>
<proteinExistence type="predicted"/>
<dbReference type="PROSITE" id="PS50158">
    <property type="entry name" value="ZF_CCHC"/>
    <property type="match status" value="1"/>
</dbReference>
<dbReference type="SUPFAM" id="SSF57756">
    <property type="entry name" value="Retrovirus zinc finger-like domains"/>
    <property type="match status" value="1"/>
</dbReference>
<comment type="caution">
    <text evidence="3">The sequence shown here is derived from an EMBL/GenBank/DDBJ whole genome shotgun (WGS) entry which is preliminary data.</text>
</comment>
<dbReference type="OrthoDB" id="913925at2759"/>
<dbReference type="InterPro" id="IPR021109">
    <property type="entry name" value="Peptidase_aspartic_dom_sf"/>
</dbReference>
<keyword evidence="1" id="KW-0863">Zinc-finger</keyword>
<accession>S8E5K8</accession>
<dbReference type="EMBL" id="AUSU01002998">
    <property type="protein sequence ID" value="EPS67647.1"/>
    <property type="molecule type" value="Genomic_DNA"/>
</dbReference>